<sequence length="129" mass="13848">MGQFSIRPAVPEHRRPTPADPVPFLSNPASSTISRHRRRRRALAVALSDYTVRDACISTTAGDHAQAAERLWIEPTRQCAAPQRMEPAVLPAIPAHPRRNGVLASPALDRAQTASPTTGSPGCCAPPWG</sequence>
<protein>
    <submittedName>
        <fullName evidence="2">DUF4192 family protein</fullName>
    </submittedName>
</protein>
<keyword evidence="3" id="KW-1185">Reference proteome</keyword>
<dbReference type="AlphaFoldDB" id="A0A5Q0HEJ5"/>
<feature type="region of interest" description="Disordered" evidence="1">
    <location>
        <begin position="103"/>
        <end position="129"/>
    </location>
</feature>
<organism evidence="2 3">
    <name type="scientific">Saccharothrix syringae</name>
    <name type="common">Nocardiopsis syringae</name>
    <dbReference type="NCBI Taxonomy" id="103733"/>
    <lineage>
        <taxon>Bacteria</taxon>
        <taxon>Bacillati</taxon>
        <taxon>Actinomycetota</taxon>
        <taxon>Actinomycetes</taxon>
        <taxon>Pseudonocardiales</taxon>
        <taxon>Pseudonocardiaceae</taxon>
        <taxon>Saccharothrix</taxon>
    </lineage>
</organism>
<accession>A0A5Q0HEJ5</accession>
<dbReference type="EMBL" id="CP034550">
    <property type="protein sequence ID" value="QFZ24519.1"/>
    <property type="molecule type" value="Genomic_DNA"/>
</dbReference>
<evidence type="ECO:0000256" key="1">
    <source>
        <dbReference type="SAM" id="MobiDB-lite"/>
    </source>
</evidence>
<dbReference type="Proteomes" id="UP000325787">
    <property type="component" value="Chromosome"/>
</dbReference>
<evidence type="ECO:0000313" key="2">
    <source>
        <dbReference type="EMBL" id="QFZ24519.1"/>
    </source>
</evidence>
<dbReference type="KEGG" id="ssyi:EKG83_26920"/>
<proteinExistence type="predicted"/>
<name>A0A5Q0HEJ5_SACSY</name>
<feature type="region of interest" description="Disordered" evidence="1">
    <location>
        <begin position="1"/>
        <end position="37"/>
    </location>
</feature>
<gene>
    <name evidence="2" type="ORF">EKG83_26920</name>
</gene>
<reference evidence="3" key="1">
    <citation type="journal article" date="2021" name="Curr. Microbiol.">
        <title>Complete genome of nocamycin-producing strain Saccharothrix syringae NRRL B-16468 reveals the biosynthetic potential for secondary metabolites.</title>
        <authorList>
            <person name="Mo X."/>
            <person name="Yang S."/>
        </authorList>
    </citation>
    <scope>NUCLEOTIDE SEQUENCE [LARGE SCALE GENOMIC DNA]</scope>
    <source>
        <strain evidence="3">ATCC 51364 / DSM 43886 / JCM 6844 / KCTC 9398 / NBRC 14523 / NRRL B-16468 / INA 2240</strain>
    </source>
</reference>
<dbReference type="OrthoDB" id="3264463at2"/>
<dbReference type="InterPro" id="IPR025447">
    <property type="entry name" value="DUF4192"/>
</dbReference>
<evidence type="ECO:0000313" key="3">
    <source>
        <dbReference type="Proteomes" id="UP000325787"/>
    </source>
</evidence>
<dbReference type="Pfam" id="PF13830">
    <property type="entry name" value="DUF4192"/>
    <property type="match status" value="1"/>
</dbReference>